<keyword evidence="5" id="KW-0233">DNA recombination</keyword>
<geneLocation type="plasmid" evidence="10 11">
    <name>unnamed8</name>
</geneLocation>
<dbReference type="Pfam" id="PF00239">
    <property type="entry name" value="Resolvase"/>
    <property type="match status" value="1"/>
</dbReference>
<dbReference type="InterPro" id="IPR036162">
    <property type="entry name" value="Resolvase-like_N_sf"/>
</dbReference>
<evidence type="ECO:0000256" key="2">
    <source>
        <dbReference type="ARBA" id="ARBA00022908"/>
    </source>
</evidence>
<feature type="region of interest" description="Disordered" evidence="8">
    <location>
        <begin position="125"/>
        <end position="157"/>
    </location>
</feature>
<dbReference type="KEGG" id="plia:E4191_16570"/>
<dbReference type="SUPFAM" id="SSF53041">
    <property type="entry name" value="Resolvase-like"/>
    <property type="match status" value="1"/>
</dbReference>
<dbReference type="Gene3D" id="1.10.10.60">
    <property type="entry name" value="Homeodomain-like"/>
    <property type="match status" value="1"/>
</dbReference>
<keyword evidence="3" id="KW-0230">DNA invertase</keyword>
<evidence type="ECO:0000256" key="4">
    <source>
        <dbReference type="ARBA" id="ARBA00023125"/>
    </source>
</evidence>
<reference evidence="11" key="1">
    <citation type="submission" date="2019-05" db="EMBL/GenBank/DDBJ databases">
        <title>Tamlana fucoidanivorans sp. nov., isolated from the surface of algae collected from Fujian province in China.</title>
        <authorList>
            <person name="Li J."/>
        </authorList>
    </citation>
    <scope>NUCLEOTIDE SEQUENCE [LARGE SCALE GENOMIC DNA]</scope>
    <source>
        <strain evidence="11">2251</strain>
        <plasmid evidence="11">unnamed8</plasmid>
    </source>
</reference>
<dbReference type="PROSITE" id="PS00397">
    <property type="entry name" value="RECOMBINASES_1"/>
    <property type="match status" value="1"/>
</dbReference>
<feature type="domain" description="Resolvase/invertase-type recombinase catalytic" evidence="9">
    <location>
        <begin position="1"/>
        <end position="134"/>
    </location>
</feature>
<dbReference type="Gene3D" id="3.40.50.1390">
    <property type="entry name" value="Resolvase, N-terminal catalytic domain"/>
    <property type="match status" value="1"/>
</dbReference>
<evidence type="ECO:0000256" key="3">
    <source>
        <dbReference type="ARBA" id="ARBA00023100"/>
    </source>
</evidence>
<dbReference type="InterPro" id="IPR050639">
    <property type="entry name" value="SSR_resolvase"/>
</dbReference>
<accession>A0A4Y5SS37</accession>
<keyword evidence="2" id="KW-0229">DNA integration</keyword>
<evidence type="ECO:0000256" key="1">
    <source>
        <dbReference type="ARBA" id="ARBA00009913"/>
    </source>
</evidence>
<gene>
    <name evidence="10" type="ORF">E4191_16570</name>
</gene>
<evidence type="ECO:0000259" key="9">
    <source>
        <dbReference type="PROSITE" id="PS51736"/>
    </source>
</evidence>
<dbReference type="EMBL" id="CP040759">
    <property type="protein sequence ID" value="QDA35778.1"/>
    <property type="molecule type" value="Genomic_DNA"/>
</dbReference>
<organism evidence="10 11">
    <name type="scientific">Paracoccus liaowanqingii</name>
    <dbReference type="NCBI Taxonomy" id="2560053"/>
    <lineage>
        <taxon>Bacteria</taxon>
        <taxon>Pseudomonadati</taxon>
        <taxon>Pseudomonadota</taxon>
        <taxon>Alphaproteobacteria</taxon>
        <taxon>Rhodobacterales</taxon>
        <taxon>Paracoccaceae</taxon>
        <taxon>Paracoccus</taxon>
    </lineage>
</organism>
<comment type="similarity">
    <text evidence="1">Belongs to the site-specific recombinase resolvase family.</text>
</comment>
<evidence type="ECO:0000256" key="7">
    <source>
        <dbReference type="PROSITE-ProRule" id="PRU10137"/>
    </source>
</evidence>
<evidence type="ECO:0000256" key="6">
    <source>
        <dbReference type="PIRSR" id="PIRSR606118-50"/>
    </source>
</evidence>
<dbReference type="FunFam" id="3.40.50.1390:FF:000001">
    <property type="entry name" value="DNA recombinase"/>
    <property type="match status" value="1"/>
</dbReference>
<dbReference type="SMART" id="SM00857">
    <property type="entry name" value="Resolvase"/>
    <property type="match status" value="1"/>
</dbReference>
<keyword evidence="10" id="KW-0614">Plasmid</keyword>
<dbReference type="AlphaFoldDB" id="A0A4Y5SS37"/>
<feature type="active site" description="O-(5'-phospho-DNA)-serine intermediate" evidence="6 7">
    <location>
        <position position="9"/>
    </location>
</feature>
<dbReference type="GO" id="GO:0015074">
    <property type="term" value="P:DNA integration"/>
    <property type="evidence" value="ECO:0007669"/>
    <property type="project" value="UniProtKB-KW"/>
</dbReference>
<proteinExistence type="inferred from homology"/>
<dbReference type="PANTHER" id="PTHR30461">
    <property type="entry name" value="DNA-INVERTASE FROM LAMBDOID PROPHAGE"/>
    <property type="match status" value="1"/>
</dbReference>
<name>A0A4Y5SS37_9RHOB</name>
<evidence type="ECO:0000256" key="8">
    <source>
        <dbReference type="SAM" id="MobiDB-lite"/>
    </source>
</evidence>
<dbReference type="GO" id="GO:0000150">
    <property type="term" value="F:DNA strand exchange activity"/>
    <property type="evidence" value="ECO:0007669"/>
    <property type="project" value="UniProtKB-KW"/>
</dbReference>
<dbReference type="PROSITE" id="PS51736">
    <property type="entry name" value="RECOMBINASES_3"/>
    <property type="match status" value="1"/>
</dbReference>
<dbReference type="InterPro" id="IPR006119">
    <property type="entry name" value="Resolv_N"/>
</dbReference>
<protein>
    <submittedName>
        <fullName evidence="10">Recombinase family protein</fullName>
    </submittedName>
</protein>
<sequence length="180" mass="20162">MILGYARVSTVDQNLDSQRDALATAGAERIFADTISGTVRARPALDELMKQLRAGDVIVVTKYDRLARSLKDLLELVDQIKAQGAGFRSLAEDIDTTTPAGRLVFHVFASIAQFERERISERTREGLEAARRRGRVGGRPPALSPAQRAEVRRMRDEEHRPLPEIAQLFRVSTKTVRRVI</sequence>
<keyword evidence="4" id="KW-0238">DNA-binding</keyword>
<evidence type="ECO:0000313" key="10">
    <source>
        <dbReference type="EMBL" id="QDA35778.1"/>
    </source>
</evidence>
<dbReference type="CDD" id="cd03768">
    <property type="entry name" value="SR_ResInv"/>
    <property type="match status" value="1"/>
</dbReference>
<dbReference type="GO" id="GO:0003677">
    <property type="term" value="F:DNA binding"/>
    <property type="evidence" value="ECO:0007669"/>
    <property type="project" value="UniProtKB-KW"/>
</dbReference>
<dbReference type="InterPro" id="IPR006118">
    <property type="entry name" value="Recombinase_CS"/>
</dbReference>
<evidence type="ECO:0000256" key="5">
    <source>
        <dbReference type="ARBA" id="ARBA00023172"/>
    </source>
</evidence>
<evidence type="ECO:0000313" key="11">
    <source>
        <dbReference type="Proteomes" id="UP000296374"/>
    </source>
</evidence>
<dbReference type="RefSeq" id="WP_139615600.1">
    <property type="nucleotide sequence ID" value="NZ_CP040759.1"/>
</dbReference>
<dbReference type="Proteomes" id="UP000296374">
    <property type="component" value="Plasmid unnamed8"/>
</dbReference>
<dbReference type="PANTHER" id="PTHR30461:SF2">
    <property type="entry name" value="SERINE RECOMBINASE PINE-RELATED"/>
    <property type="match status" value="1"/>
</dbReference>